<organism evidence="1 2">
    <name type="scientific">Vigna angularis var. angularis</name>
    <dbReference type="NCBI Taxonomy" id="157739"/>
    <lineage>
        <taxon>Eukaryota</taxon>
        <taxon>Viridiplantae</taxon>
        <taxon>Streptophyta</taxon>
        <taxon>Embryophyta</taxon>
        <taxon>Tracheophyta</taxon>
        <taxon>Spermatophyta</taxon>
        <taxon>Magnoliopsida</taxon>
        <taxon>eudicotyledons</taxon>
        <taxon>Gunneridae</taxon>
        <taxon>Pentapetalae</taxon>
        <taxon>rosids</taxon>
        <taxon>fabids</taxon>
        <taxon>Fabales</taxon>
        <taxon>Fabaceae</taxon>
        <taxon>Papilionoideae</taxon>
        <taxon>50 kb inversion clade</taxon>
        <taxon>NPAAA clade</taxon>
        <taxon>indigoferoid/millettioid clade</taxon>
        <taxon>Phaseoleae</taxon>
        <taxon>Vigna</taxon>
    </lineage>
</organism>
<keyword evidence="2" id="KW-1185">Reference proteome</keyword>
<dbReference type="Proteomes" id="UP000291084">
    <property type="component" value="Chromosome 8"/>
</dbReference>
<protein>
    <recommendedName>
        <fullName evidence="3">Reverse transcriptase domain-containing protein</fullName>
    </recommendedName>
</protein>
<evidence type="ECO:0000313" key="2">
    <source>
        <dbReference type="Proteomes" id="UP000291084"/>
    </source>
</evidence>
<dbReference type="SUPFAM" id="SSF56672">
    <property type="entry name" value="DNA/RNA polymerases"/>
    <property type="match status" value="1"/>
</dbReference>
<accession>A0A0S3SRF8</accession>
<dbReference type="InterPro" id="IPR043502">
    <property type="entry name" value="DNA/RNA_pol_sf"/>
</dbReference>
<dbReference type="InterPro" id="IPR043128">
    <property type="entry name" value="Rev_trsase/Diguanyl_cyclase"/>
</dbReference>
<name>A0A0S3SRF8_PHAAN</name>
<dbReference type="PANTHER" id="PTHR24559">
    <property type="entry name" value="TRANSPOSON TY3-I GAG-POL POLYPROTEIN"/>
    <property type="match status" value="1"/>
</dbReference>
<dbReference type="AlphaFoldDB" id="A0A0S3SRF8"/>
<dbReference type="Gene3D" id="3.10.10.10">
    <property type="entry name" value="HIV Type 1 Reverse Transcriptase, subunit A, domain 1"/>
    <property type="match status" value="1"/>
</dbReference>
<dbReference type="Gene3D" id="3.30.70.270">
    <property type="match status" value="1"/>
</dbReference>
<evidence type="ECO:0000313" key="1">
    <source>
        <dbReference type="EMBL" id="BAT95402.1"/>
    </source>
</evidence>
<gene>
    <name evidence="1" type="primary">Vigan.08G211500</name>
    <name evidence="1" type="ORF">VIGAN_08211500</name>
</gene>
<dbReference type="InterPro" id="IPR053134">
    <property type="entry name" value="RNA-dir_DNA_polymerase"/>
</dbReference>
<dbReference type="OrthoDB" id="1924993at2759"/>
<dbReference type="PANTHER" id="PTHR24559:SF450">
    <property type="entry name" value="RNA-DIRECTED DNA POLYMERASE HOMOLOG"/>
    <property type="match status" value="1"/>
</dbReference>
<proteinExistence type="predicted"/>
<dbReference type="EMBL" id="AP015041">
    <property type="protein sequence ID" value="BAT95402.1"/>
    <property type="molecule type" value="Genomic_DNA"/>
</dbReference>
<reference evidence="1 2" key="1">
    <citation type="journal article" date="2015" name="Sci. Rep.">
        <title>The power of single molecule real-time sequencing technology in the de novo assembly of a eukaryotic genome.</title>
        <authorList>
            <person name="Sakai H."/>
            <person name="Naito K."/>
            <person name="Ogiso-Tanaka E."/>
            <person name="Takahashi Y."/>
            <person name="Iseki K."/>
            <person name="Muto C."/>
            <person name="Satou K."/>
            <person name="Teruya K."/>
            <person name="Shiroma A."/>
            <person name="Shimoji M."/>
            <person name="Hirano T."/>
            <person name="Itoh T."/>
            <person name="Kaga A."/>
            <person name="Tomooka N."/>
        </authorList>
    </citation>
    <scope>NUCLEOTIDE SEQUENCE [LARGE SCALE GENOMIC DNA]</scope>
    <source>
        <strain evidence="2">cv. Shumari</strain>
    </source>
</reference>
<sequence length="84" mass="9920">MLGTGIIRPSNSPYSSSVILVKKRDGSWRFYIDYRVFKKTIIPNKFHIPVIEELLMSYKDPVFFSKGNLRVGYRSGTRFEFFFE</sequence>
<evidence type="ECO:0008006" key="3">
    <source>
        <dbReference type="Google" id="ProtNLM"/>
    </source>
</evidence>